<dbReference type="CTD" id="36337433"/>
<feature type="region of interest" description="Disordered" evidence="2">
    <location>
        <begin position="862"/>
        <end position="899"/>
    </location>
</feature>
<dbReference type="GO" id="GO:0005737">
    <property type="term" value="C:cytoplasm"/>
    <property type="evidence" value="ECO:0007669"/>
    <property type="project" value="UniProtKB-ARBA"/>
</dbReference>
<gene>
    <name evidence="4" type="ORF">EGR_01718</name>
</gene>
<accession>W6USL7</accession>
<organism evidence="4 5">
    <name type="scientific">Echinococcus granulosus</name>
    <name type="common">Hydatid tapeworm</name>
    <dbReference type="NCBI Taxonomy" id="6210"/>
    <lineage>
        <taxon>Eukaryota</taxon>
        <taxon>Metazoa</taxon>
        <taxon>Spiralia</taxon>
        <taxon>Lophotrochozoa</taxon>
        <taxon>Platyhelminthes</taxon>
        <taxon>Cestoda</taxon>
        <taxon>Eucestoda</taxon>
        <taxon>Cyclophyllidea</taxon>
        <taxon>Taeniidae</taxon>
        <taxon>Echinococcus</taxon>
        <taxon>Echinococcus granulosus group</taxon>
    </lineage>
</organism>
<dbReference type="KEGG" id="egl:EGR_01718"/>
<protein>
    <submittedName>
        <fullName evidence="4">Small G protein signaling modulator</fullName>
    </submittedName>
</protein>
<dbReference type="GO" id="GO:0005096">
    <property type="term" value="F:GTPase activator activity"/>
    <property type="evidence" value="ECO:0007669"/>
    <property type="project" value="UniProtKB-KW"/>
</dbReference>
<dbReference type="Pfam" id="PF00566">
    <property type="entry name" value="RabGAP-TBC"/>
    <property type="match status" value="2"/>
</dbReference>
<feature type="region of interest" description="Disordered" evidence="2">
    <location>
        <begin position="476"/>
        <end position="496"/>
    </location>
</feature>
<dbReference type="Gene3D" id="1.10.8.270">
    <property type="entry name" value="putative rabgap domain of human tbc1 domain family member 14 like domains"/>
    <property type="match status" value="1"/>
</dbReference>
<feature type="compositionally biased region" description="Basic residues" evidence="2">
    <location>
        <begin position="296"/>
        <end position="306"/>
    </location>
</feature>
<dbReference type="EMBL" id="APAU02000006">
    <property type="protein sequence ID" value="EUB63636.1"/>
    <property type="molecule type" value="Genomic_DNA"/>
</dbReference>
<reference evidence="4 5" key="1">
    <citation type="journal article" date="2013" name="Nat. Genet.">
        <title>The genome of the hydatid tapeworm Echinococcus granulosus.</title>
        <authorList>
            <person name="Zheng H."/>
            <person name="Zhang W."/>
            <person name="Zhang L."/>
            <person name="Zhang Z."/>
            <person name="Li J."/>
            <person name="Lu G."/>
            <person name="Zhu Y."/>
            <person name="Wang Y."/>
            <person name="Huang Y."/>
            <person name="Liu J."/>
            <person name="Kang H."/>
            <person name="Chen J."/>
            <person name="Wang L."/>
            <person name="Chen A."/>
            <person name="Yu S."/>
            <person name="Gao Z."/>
            <person name="Jin L."/>
            <person name="Gu W."/>
            <person name="Wang Z."/>
            <person name="Zhao L."/>
            <person name="Shi B."/>
            <person name="Wen H."/>
            <person name="Lin R."/>
            <person name="Jones M.K."/>
            <person name="Brejova B."/>
            <person name="Vinar T."/>
            <person name="Zhao G."/>
            <person name="McManus D.P."/>
            <person name="Chen Z."/>
            <person name="Zhou Y."/>
            <person name="Wang S."/>
        </authorList>
    </citation>
    <scope>NUCLEOTIDE SEQUENCE [LARGE SCALE GENOMIC DNA]</scope>
</reference>
<dbReference type="SMART" id="SM00164">
    <property type="entry name" value="TBC"/>
    <property type="match status" value="1"/>
</dbReference>
<evidence type="ECO:0000313" key="4">
    <source>
        <dbReference type="EMBL" id="EUB63636.1"/>
    </source>
</evidence>
<feature type="region of interest" description="Disordered" evidence="2">
    <location>
        <begin position="289"/>
        <end position="308"/>
    </location>
</feature>
<feature type="compositionally biased region" description="Polar residues" evidence="2">
    <location>
        <begin position="590"/>
        <end position="599"/>
    </location>
</feature>
<dbReference type="Pfam" id="PF12068">
    <property type="entry name" value="PH_RBD"/>
    <property type="match status" value="1"/>
</dbReference>
<dbReference type="STRING" id="6210.W6USL7"/>
<keyword evidence="1" id="KW-0343">GTPase activation</keyword>
<dbReference type="InterPro" id="IPR035969">
    <property type="entry name" value="Rab-GAP_TBC_sf"/>
</dbReference>
<feature type="domain" description="Rab-GAP TBC" evidence="3">
    <location>
        <begin position="768"/>
        <end position="1298"/>
    </location>
</feature>
<dbReference type="RefSeq" id="XP_024354832.1">
    <property type="nucleotide sequence ID" value="XM_024490967.1"/>
</dbReference>
<comment type="caution">
    <text evidence="4">The sequence shown here is derived from an EMBL/GenBank/DDBJ whole genome shotgun (WGS) entry which is preliminary data.</text>
</comment>
<dbReference type="SUPFAM" id="SSF140741">
    <property type="entry name" value="RUN domain-like"/>
    <property type="match status" value="1"/>
</dbReference>
<proteinExistence type="predicted"/>
<name>W6USL7_ECHGR</name>
<sequence length="1718" mass="191581">MCLADCKCTCVSTRANTLEAELSTFAIMFASTGGGSSGLSSKDRSFGFWTLGRKNIFSSNTYIADIRHVNRRRSTLQKSLSQDQPTGLVSQILQEKRDILIENLKQKVKILAEESVTRNFIHEQSSNITAFCAAVDDCLRFGLILKKPVLFNREPPTYSLLKEVAKSLPEARDIVRRVQEFEESAGGYGGYGHVFNVTSPSSTDSVRSHYERVSIIAHPFDSQLFADLLRGPSTHDYTRIRTSDHLWTDPSAGELMQRKMIYSAGVQTAQQQQQGTVDGGVVAAAQKRLSEERAPKHSRSRLRPHPRLSLDSGIGAAPSAGHFQPLSADAPGIFSLHFEPDVISPASLLYQVSSSPPIVHDSKRTSTSEVTGDENCTDEGITFDSFATEEPHVRHYHHQPHSIFSPGLSVQKLIQAKDYVESLHQNERAPLLYGKNNILVQPSMSTTRISGYLSIHKTGLDDDSGLELKWAPNRAMSVPQESEEQQRPHGGSRPYGSADNASRLLLHESSYWDFALDIDIKKVVYIHCHRHYSDADSGTVILVRADGVQYPPLTFPAFSQVISFIQCLETHLAPKGSLKPRTDEVDWNENLDSSKTGPSPISPGANGEMLSSPSSVTPTQFCFLIDTFETPPAPKQESAFRLLATTLRDSMQAKTLSMENLATDSRSSTPTENLSHVPVNAMDAFSTTYQTMQHQILSRVFHGWLAYTRSVNLIRNRLKNMVYPRYLVPKPPSLNAKPLTAEVWRNVRHSGGKNKLVRKLYERIYFGGCDPTLRQEVWPFLLNHYPWSATSVEIEEIDRRTRMAYERSVSEWLAAEVIILQQEQQQRQRGSAAETLAGQNAAAIRSRSTSICRESLVSDKQTVDTVPASRQPGEVNGNLGGSHIPANSTRITSRLPPLPPKWTHESRALKANSGVGGTGCSSRGNSVDLTDDATEECTMTTTDDDDGVESTAAANRVRRLAIARAQSCPNSPQSLDCLTVTNRNTNFSAITQENNSDIDEVFSPLTLPFKCADDQVHRTPTQPSSERKQIRHSRSETSGASYSSEVLEALSVNIQRIDKDVARCDRHYHYFSKGLSNGDGTQKAVSEQLMGGLCVASLDLSANLYRLRTIMCTWVWQHMETGYVQGMCDLLAPLLVVLEDEALTYACFSQLMLRMLSKFPLASGTTFTSAGAAAAAGVVLPHLLEPVIFEYAPYRCYEFTRPKTKQQLLEENNRHATDGHKARPNVSILAPAGSTLINQQFGSLRSLIEVLDPVLAEHMHLSEDNSHLYFYRWLLLDFKREFKYSDVFLAWETIWTSYRLVCPDFEIFIAFALIQYYRDIIIFYCFDYTDIIRFYNAARRVPKWEVIADNLHPVVKRSSSELRIKWPRFQHGNPSSYRPISLSHMVRGRHCPGQHRPIIKKTIYFPNLNFDALNDPTDETLAHPCHESSPVSSSFRYLASSDDFFVVQTPSKSISESDQKSFHLSSPPSGFGNLGGATNAKSTNSFRPRVLFGNNDFGSEKSSPTPFRSTNASISAALLKVFPFQIERFNVPPNIRSPKQRFSYATPLNQPKSSTSDSIALSMAKMTVWNRMAAATTPIAPVKTQQFATNVSRQGLSLSRRTSSASSFKLAYPVQKEPEFTIRRILQVAYGIDTFGRQSSRQKAPVKGPNPFSGEPAVDKLMVVKEELNMIRTTSTRPTHETHREKRSRPSAGTKAGTEGPEAIPTPLTLKRYLIPRA</sequence>
<feature type="region of interest" description="Disordered" evidence="2">
    <location>
        <begin position="1014"/>
        <end position="1039"/>
    </location>
</feature>
<feature type="region of interest" description="Disordered" evidence="2">
    <location>
        <begin position="578"/>
        <end position="613"/>
    </location>
</feature>
<dbReference type="Gene3D" id="2.30.29.230">
    <property type="match status" value="1"/>
</dbReference>
<dbReference type="OrthoDB" id="10264062at2759"/>
<dbReference type="InterPro" id="IPR000195">
    <property type="entry name" value="Rab-GAP-TBC_dom"/>
</dbReference>
<dbReference type="SUPFAM" id="SSF47923">
    <property type="entry name" value="Ypt/Rab-GAP domain of gyp1p"/>
    <property type="match status" value="2"/>
</dbReference>
<dbReference type="Gene3D" id="1.20.58.900">
    <property type="match status" value="1"/>
</dbReference>
<dbReference type="PROSITE" id="PS50086">
    <property type="entry name" value="TBC_RABGAP"/>
    <property type="match status" value="1"/>
</dbReference>
<feature type="region of interest" description="Disordered" evidence="2">
    <location>
        <begin position="1673"/>
        <end position="1709"/>
    </location>
</feature>
<dbReference type="InterPro" id="IPR037213">
    <property type="entry name" value="Run_dom_sf"/>
</dbReference>
<evidence type="ECO:0000256" key="1">
    <source>
        <dbReference type="ARBA" id="ARBA00022468"/>
    </source>
</evidence>
<dbReference type="PANTHER" id="PTHR22957:SF502">
    <property type="entry name" value="SMALL G PROTEIN SIGNALING MODULATOR 2-RELATED"/>
    <property type="match status" value="1"/>
</dbReference>
<evidence type="ECO:0000313" key="5">
    <source>
        <dbReference type="Proteomes" id="UP000019149"/>
    </source>
</evidence>
<evidence type="ECO:0000259" key="3">
    <source>
        <dbReference type="PROSITE" id="PS50086"/>
    </source>
</evidence>
<dbReference type="OMA" id="CHRSHCH"/>
<dbReference type="Gene3D" id="1.10.472.80">
    <property type="entry name" value="Ypt/Rab-GAP domain of gyp1p, domain 3"/>
    <property type="match status" value="1"/>
</dbReference>
<evidence type="ECO:0000256" key="2">
    <source>
        <dbReference type="SAM" id="MobiDB-lite"/>
    </source>
</evidence>
<dbReference type="Proteomes" id="UP000019149">
    <property type="component" value="Unassembled WGS sequence"/>
</dbReference>
<dbReference type="InterPro" id="IPR021935">
    <property type="entry name" value="SGSM1/2_RBD"/>
</dbReference>
<dbReference type="GeneID" id="36337433"/>
<dbReference type="PANTHER" id="PTHR22957">
    <property type="entry name" value="TBC1 DOMAIN FAMILY MEMBER GTPASE-ACTIVATING PROTEIN"/>
    <property type="match status" value="1"/>
</dbReference>
<keyword evidence="5" id="KW-1185">Reference proteome</keyword>